<keyword evidence="4" id="KW-1185">Reference proteome</keyword>
<evidence type="ECO:0000313" key="4">
    <source>
        <dbReference type="Proteomes" id="UP000266841"/>
    </source>
</evidence>
<protein>
    <submittedName>
        <fullName evidence="3">Uncharacterized protein</fullName>
    </submittedName>
</protein>
<sequence length="218" mass="23225">MRASLVASITFAGCCVALQQGFIVVRSSRPAGASWRDTSRCVRGRGIGLADEKNSQARSERKEGRLLESASTTGQSASHLLRRALAGVGALLVSAGSQTRALASDIAGQPPATTVNTVQTRANEFKLGVGTPAQSQNLGKETLSKEAIAYISDLNARKDEEAEAMDYQIARTIVEQKVSDMDLTPPPYGRKIKNSSCSAEKENQRTGAQVEDTKSPNE</sequence>
<dbReference type="AlphaFoldDB" id="K0R006"/>
<feature type="region of interest" description="Disordered" evidence="1">
    <location>
        <begin position="177"/>
        <end position="218"/>
    </location>
</feature>
<gene>
    <name evidence="3" type="ORF">THAOC_36053</name>
</gene>
<evidence type="ECO:0000256" key="1">
    <source>
        <dbReference type="SAM" id="MobiDB-lite"/>
    </source>
</evidence>
<feature type="region of interest" description="Disordered" evidence="1">
    <location>
        <begin position="52"/>
        <end position="72"/>
    </location>
</feature>
<accession>K0R006</accession>
<keyword evidence="2" id="KW-0732">Signal</keyword>
<dbReference type="Proteomes" id="UP000266841">
    <property type="component" value="Unassembled WGS sequence"/>
</dbReference>
<evidence type="ECO:0000256" key="2">
    <source>
        <dbReference type="SAM" id="SignalP"/>
    </source>
</evidence>
<feature type="signal peptide" evidence="2">
    <location>
        <begin position="1"/>
        <end position="17"/>
    </location>
</feature>
<organism evidence="3 4">
    <name type="scientific">Thalassiosira oceanica</name>
    <name type="common">Marine diatom</name>
    <dbReference type="NCBI Taxonomy" id="159749"/>
    <lineage>
        <taxon>Eukaryota</taxon>
        <taxon>Sar</taxon>
        <taxon>Stramenopiles</taxon>
        <taxon>Ochrophyta</taxon>
        <taxon>Bacillariophyta</taxon>
        <taxon>Coscinodiscophyceae</taxon>
        <taxon>Thalassiosirophycidae</taxon>
        <taxon>Thalassiosirales</taxon>
        <taxon>Thalassiosiraceae</taxon>
        <taxon>Thalassiosira</taxon>
    </lineage>
</organism>
<feature type="compositionally biased region" description="Basic and acidic residues" evidence="1">
    <location>
        <begin position="52"/>
        <end position="66"/>
    </location>
</feature>
<comment type="caution">
    <text evidence="3">The sequence shown here is derived from an EMBL/GenBank/DDBJ whole genome shotgun (WGS) entry which is preliminary data.</text>
</comment>
<proteinExistence type="predicted"/>
<evidence type="ECO:0000313" key="3">
    <source>
        <dbReference type="EMBL" id="EJK45338.1"/>
    </source>
</evidence>
<feature type="chain" id="PRO_5003838754" evidence="2">
    <location>
        <begin position="18"/>
        <end position="218"/>
    </location>
</feature>
<dbReference type="EMBL" id="AGNL01048594">
    <property type="protein sequence ID" value="EJK45338.1"/>
    <property type="molecule type" value="Genomic_DNA"/>
</dbReference>
<reference evidence="3 4" key="1">
    <citation type="journal article" date="2012" name="Genome Biol.">
        <title>Genome and low-iron response of an oceanic diatom adapted to chronic iron limitation.</title>
        <authorList>
            <person name="Lommer M."/>
            <person name="Specht M."/>
            <person name="Roy A.S."/>
            <person name="Kraemer L."/>
            <person name="Andreson R."/>
            <person name="Gutowska M.A."/>
            <person name="Wolf J."/>
            <person name="Bergner S.V."/>
            <person name="Schilhabel M.B."/>
            <person name="Klostermeier U.C."/>
            <person name="Beiko R.G."/>
            <person name="Rosenstiel P."/>
            <person name="Hippler M."/>
            <person name="Laroche J."/>
        </authorList>
    </citation>
    <scope>NUCLEOTIDE SEQUENCE [LARGE SCALE GENOMIC DNA]</scope>
    <source>
        <strain evidence="3 4">CCMP1005</strain>
    </source>
</reference>
<name>K0R006_THAOC</name>